<evidence type="ECO:0000313" key="6">
    <source>
        <dbReference type="EMBL" id="MWA01322.1"/>
    </source>
</evidence>
<evidence type="ECO:0000256" key="3">
    <source>
        <dbReference type="PROSITE-ProRule" id="PRU01248"/>
    </source>
</evidence>
<dbReference type="InterPro" id="IPR010998">
    <property type="entry name" value="Integrase_recombinase_N"/>
</dbReference>
<keyword evidence="7" id="KW-1185">Reference proteome</keyword>
<dbReference type="EMBL" id="WBMS02000009">
    <property type="protein sequence ID" value="MWA01322.1"/>
    <property type="molecule type" value="Genomic_DNA"/>
</dbReference>
<keyword evidence="2" id="KW-0233">DNA recombination</keyword>
<proteinExistence type="predicted"/>
<dbReference type="RefSeq" id="WP_151593838.1">
    <property type="nucleotide sequence ID" value="NZ_WBMS02000009.1"/>
</dbReference>
<accession>A0A6I4M6W9</accession>
<dbReference type="PROSITE" id="PS51900">
    <property type="entry name" value="CB"/>
    <property type="match status" value="1"/>
</dbReference>
<dbReference type="InterPro" id="IPR011010">
    <property type="entry name" value="DNA_brk_join_enz"/>
</dbReference>
<comment type="caution">
    <text evidence="6">The sequence shown here is derived from an EMBL/GenBank/DDBJ whole genome shotgun (WGS) entry which is preliminary data.</text>
</comment>
<evidence type="ECO:0000256" key="1">
    <source>
        <dbReference type="ARBA" id="ARBA00023125"/>
    </source>
</evidence>
<feature type="domain" description="Tyr recombinase" evidence="4">
    <location>
        <begin position="175"/>
        <end position="396"/>
    </location>
</feature>
<dbReference type="AlphaFoldDB" id="A0A6I4M6W9"/>
<name>A0A6I4M6W9_9ACTN</name>
<dbReference type="SUPFAM" id="SSF56349">
    <property type="entry name" value="DNA breaking-rejoining enzymes"/>
    <property type="match status" value="1"/>
</dbReference>
<dbReference type="InterPro" id="IPR044068">
    <property type="entry name" value="CB"/>
</dbReference>
<dbReference type="GO" id="GO:0006310">
    <property type="term" value="P:DNA recombination"/>
    <property type="evidence" value="ECO:0007669"/>
    <property type="project" value="UniProtKB-KW"/>
</dbReference>
<dbReference type="Proteomes" id="UP000462055">
    <property type="component" value="Unassembled WGS sequence"/>
</dbReference>
<organism evidence="6 7">
    <name type="scientific">Actinomadura physcomitrii</name>
    <dbReference type="NCBI Taxonomy" id="2650748"/>
    <lineage>
        <taxon>Bacteria</taxon>
        <taxon>Bacillati</taxon>
        <taxon>Actinomycetota</taxon>
        <taxon>Actinomycetes</taxon>
        <taxon>Streptosporangiales</taxon>
        <taxon>Thermomonosporaceae</taxon>
        <taxon>Actinomadura</taxon>
    </lineage>
</organism>
<keyword evidence="1 3" id="KW-0238">DNA-binding</keyword>
<evidence type="ECO:0000259" key="4">
    <source>
        <dbReference type="PROSITE" id="PS51898"/>
    </source>
</evidence>
<feature type="domain" description="Core-binding (CB)" evidence="5">
    <location>
        <begin position="69"/>
        <end position="154"/>
    </location>
</feature>
<dbReference type="PROSITE" id="PS51898">
    <property type="entry name" value="TYR_RECOMBINASE"/>
    <property type="match status" value="1"/>
</dbReference>
<dbReference type="Gene3D" id="1.10.150.130">
    <property type="match status" value="1"/>
</dbReference>
<evidence type="ECO:0000313" key="7">
    <source>
        <dbReference type="Proteomes" id="UP000462055"/>
    </source>
</evidence>
<dbReference type="InterPro" id="IPR013762">
    <property type="entry name" value="Integrase-like_cat_sf"/>
</dbReference>
<sequence>MGRNANGRSSIYQGKDGYWHGRVTVGTKDDGKPDRRHVMAKTKAEVTAKVKKLEELRDKGRVPKAGQRWTVEKWLRHWIDNIATPPKISENAHSGYRVDVEKHLIPGIGAHRLDRLTPEHCEALYARMQEKQGLSAGTAHHVHRTLRNALNVAVKRGHLGTNPVLLATPPRLEEEEFEPYEIAEIKKLLKVAEDQPRNGVRWVFALALGLRQGEALGLKWEDVDLTTSMIRIRRGRLRPKYVHGCKGESCGRRMAGYCPQRQQVRAETGRTKSKAGRRMIGLPAPLLELLKQHKAQQDAEREQARQLWTDKGYVFTKPDGEPLNPFTDYHEWKTLLVTAGLREARLHDARHTAATVLLILGVPTPTAMAIMGWSSASMAKRYQHMSDAIRNDVAARVGGLLWQAGQDEDED</sequence>
<dbReference type="GO" id="GO:0003677">
    <property type="term" value="F:DNA binding"/>
    <property type="evidence" value="ECO:0007669"/>
    <property type="project" value="UniProtKB-UniRule"/>
</dbReference>
<dbReference type="GO" id="GO:0015074">
    <property type="term" value="P:DNA integration"/>
    <property type="evidence" value="ECO:0007669"/>
    <property type="project" value="InterPro"/>
</dbReference>
<gene>
    <name evidence="6" type="ORF">F8568_013195</name>
</gene>
<dbReference type="PANTHER" id="PTHR30349:SF91">
    <property type="entry name" value="INTA PROTEIN"/>
    <property type="match status" value="1"/>
</dbReference>
<dbReference type="InterPro" id="IPR002104">
    <property type="entry name" value="Integrase_catalytic"/>
</dbReference>
<dbReference type="Pfam" id="PF00589">
    <property type="entry name" value="Phage_integrase"/>
    <property type="match status" value="1"/>
</dbReference>
<evidence type="ECO:0000256" key="2">
    <source>
        <dbReference type="ARBA" id="ARBA00023172"/>
    </source>
</evidence>
<evidence type="ECO:0000259" key="5">
    <source>
        <dbReference type="PROSITE" id="PS51900"/>
    </source>
</evidence>
<reference evidence="6" key="1">
    <citation type="submission" date="2019-12" db="EMBL/GenBank/DDBJ databases">
        <title>Actinomadura physcomitrii sp. nov., a novel actinomycete isolated from moss [Physcomitrium sphaericum (Ludw) Fuernr].</title>
        <authorList>
            <person name="Zhuang X."/>
        </authorList>
    </citation>
    <scope>NUCLEOTIDE SEQUENCE [LARGE SCALE GENOMIC DNA]</scope>
    <source>
        <strain evidence="6">LD22</strain>
    </source>
</reference>
<protein>
    <submittedName>
        <fullName evidence="6">Tyrosine-type recombinase/integrase</fullName>
    </submittedName>
</protein>
<dbReference type="CDD" id="cd01189">
    <property type="entry name" value="INT_ICEBs1_C_like"/>
    <property type="match status" value="1"/>
</dbReference>
<dbReference type="PANTHER" id="PTHR30349">
    <property type="entry name" value="PHAGE INTEGRASE-RELATED"/>
    <property type="match status" value="1"/>
</dbReference>
<dbReference type="Gene3D" id="1.10.443.10">
    <property type="entry name" value="Intergrase catalytic core"/>
    <property type="match status" value="1"/>
</dbReference>
<dbReference type="InterPro" id="IPR050090">
    <property type="entry name" value="Tyrosine_recombinase_XerCD"/>
</dbReference>